<dbReference type="eggNOG" id="COG5471">
    <property type="taxonomic scope" value="Bacteria"/>
</dbReference>
<dbReference type="EMBL" id="CP000613">
    <property type="protein sequence ID" value="ACI98699.1"/>
    <property type="molecule type" value="Genomic_DNA"/>
</dbReference>
<dbReference type="STRING" id="414684.RC1_1293"/>
<accession>B6IMN3</accession>
<dbReference type="RefSeq" id="WP_012566486.1">
    <property type="nucleotide sequence ID" value="NC_011420.2"/>
</dbReference>
<dbReference type="HOGENOM" id="CLU_165535_1_0_5"/>
<dbReference type="OrthoDB" id="5365964at2"/>
<dbReference type="Proteomes" id="UP000001591">
    <property type="component" value="Chromosome"/>
</dbReference>
<dbReference type="AlphaFoldDB" id="B6IMN3"/>
<dbReference type="KEGG" id="rce:RC1_1293"/>
<reference evidence="1 2" key="1">
    <citation type="journal article" date="2010" name="BMC Genomics">
        <title>Metabolic flexibility revealed in the genome of the cyst-forming alpha-1 proteobacterium Rhodospirillum centenum.</title>
        <authorList>
            <person name="Lu Y.K."/>
            <person name="Marden J."/>
            <person name="Han M."/>
            <person name="Swingley W.D."/>
            <person name="Mastrian S.D."/>
            <person name="Chowdhury S.R."/>
            <person name="Hao J."/>
            <person name="Helmy T."/>
            <person name="Kim S."/>
            <person name="Kurdoglu A.A."/>
            <person name="Matthies H.J."/>
            <person name="Rollo D."/>
            <person name="Stothard P."/>
            <person name="Blankenship R.E."/>
            <person name="Bauer C.E."/>
            <person name="Touchman J.W."/>
        </authorList>
    </citation>
    <scope>NUCLEOTIDE SEQUENCE [LARGE SCALE GENOMIC DNA]</scope>
    <source>
        <strain evidence="2">ATCC 51521 / SW</strain>
    </source>
</reference>
<name>B6IMN3_RHOCS</name>
<dbReference type="InterPro" id="IPR011231">
    <property type="entry name" value="Phage_VT1-Sakai_H0018"/>
</dbReference>
<evidence type="ECO:0008006" key="3">
    <source>
        <dbReference type="Google" id="ProtNLM"/>
    </source>
</evidence>
<sequence>MKTFVQSGDLVEVTAPAGGVASGAGVLVGALFGVAAETAPAGAAVVLATRGVFDLPKATAAVFTAGGPVSWDAVNARCAAPGTGLYPVGVAVTPAGNGAGTVRVRLDGVATAAA</sequence>
<organism evidence="1 2">
    <name type="scientific">Rhodospirillum centenum (strain ATCC 51521 / SW)</name>
    <dbReference type="NCBI Taxonomy" id="414684"/>
    <lineage>
        <taxon>Bacteria</taxon>
        <taxon>Pseudomonadati</taxon>
        <taxon>Pseudomonadota</taxon>
        <taxon>Alphaproteobacteria</taxon>
        <taxon>Rhodospirillales</taxon>
        <taxon>Rhodospirillaceae</taxon>
        <taxon>Rhodospirillum</taxon>
    </lineage>
</organism>
<keyword evidence="2" id="KW-1185">Reference proteome</keyword>
<dbReference type="Pfam" id="PF09956">
    <property type="entry name" value="Phage_cement_2"/>
    <property type="match status" value="1"/>
</dbReference>
<protein>
    <recommendedName>
        <fullName evidence="3">RecA/RadA family phage recombinase</fullName>
    </recommendedName>
</protein>
<dbReference type="PIRSF" id="PIRSF030771">
    <property type="entry name" value="UCP030771"/>
    <property type="match status" value="1"/>
</dbReference>
<gene>
    <name evidence="1" type="ordered locus">RC1_1293</name>
</gene>
<evidence type="ECO:0000313" key="2">
    <source>
        <dbReference type="Proteomes" id="UP000001591"/>
    </source>
</evidence>
<evidence type="ECO:0000313" key="1">
    <source>
        <dbReference type="EMBL" id="ACI98699.1"/>
    </source>
</evidence>
<proteinExistence type="predicted"/>